<dbReference type="InterPro" id="IPR016197">
    <property type="entry name" value="Chromo-like_dom_sf"/>
</dbReference>
<evidence type="ECO:0000313" key="2">
    <source>
        <dbReference type="EMBL" id="MES1920533.1"/>
    </source>
</evidence>
<comment type="caution">
    <text evidence="2">The sequence shown here is derived from an EMBL/GenBank/DDBJ whole genome shotgun (WGS) entry which is preliminary data.</text>
</comment>
<dbReference type="Gene3D" id="2.30.30.140">
    <property type="match status" value="1"/>
</dbReference>
<dbReference type="CDD" id="cd20104">
    <property type="entry name" value="MBT_PHF20L1-like"/>
    <property type="match status" value="1"/>
</dbReference>
<dbReference type="Pfam" id="PF00536">
    <property type="entry name" value="SAM_1"/>
    <property type="match status" value="1"/>
</dbReference>
<evidence type="ECO:0000313" key="3">
    <source>
        <dbReference type="Proteomes" id="UP001439008"/>
    </source>
</evidence>
<gene>
    <name evidence="2" type="primary">PHF20</name>
    <name evidence="2" type="ORF">MHBO_002196</name>
</gene>
<dbReference type="SMART" id="SM00454">
    <property type="entry name" value="SAM"/>
    <property type="match status" value="1"/>
</dbReference>
<keyword evidence="3" id="KW-1185">Reference proteome</keyword>
<organism evidence="2 3">
    <name type="scientific">Bonamia ostreae</name>
    <dbReference type="NCBI Taxonomy" id="126728"/>
    <lineage>
        <taxon>Eukaryota</taxon>
        <taxon>Sar</taxon>
        <taxon>Rhizaria</taxon>
        <taxon>Endomyxa</taxon>
        <taxon>Ascetosporea</taxon>
        <taxon>Haplosporida</taxon>
        <taxon>Bonamia</taxon>
    </lineage>
</organism>
<dbReference type="InterPro" id="IPR001660">
    <property type="entry name" value="SAM"/>
</dbReference>
<dbReference type="EMBL" id="JBDODL010000723">
    <property type="protein sequence ID" value="MES1920533.1"/>
    <property type="molecule type" value="Genomic_DNA"/>
</dbReference>
<protein>
    <submittedName>
        <fullName evidence="2">PHD finger protein 20</fullName>
    </submittedName>
</protein>
<evidence type="ECO:0000259" key="1">
    <source>
        <dbReference type="PROSITE" id="PS50105"/>
    </source>
</evidence>
<accession>A0ABV2ALI7</accession>
<dbReference type="SUPFAM" id="SSF54160">
    <property type="entry name" value="Chromo domain-like"/>
    <property type="match status" value="1"/>
</dbReference>
<feature type="domain" description="SAM" evidence="1">
    <location>
        <begin position="31"/>
        <end position="95"/>
    </location>
</feature>
<proteinExistence type="predicted"/>
<dbReference type="Proteomes" id="UP001439008">
    <property type="component" value="Unassembled WGS sequence"/>
</dbReference>
<dbReference type="SUPFAM" id="SSF47769">
    <property type="entry name" value="SAM/Pointed domain"/>
    <property type="match status" value="1"/>
</dbReference>
<sequence>MAGKFLKTVGISKLPRKFQPKNEVDLTIRNWPVSTVLKWLAHNDLAKYIPVFQINDIDGYLLLRIDEDVLQNDFDLKKNEHYDKLVKVIQSVQKDNFTRKIGKSERTKESKQALRFSWGETVQIGTKIDCKDCIGNWSKAIVISINSERGEIMVNYLSSHSKWDEWISVFSDRFTPFLEKTEQTPLNSFKEAVARENEEMVATKEILSKLRSNNLSSLTYFSAYTPKSIKHAVSDDELFRLLKCFIKARGTVSAEMLEELGIGRYRAEKCYQDFLAKYVNGETMEPPSIEENIVKQKPPIFVEKKRKRSRRTTAMLTEDWREGNRKGLWKCPKCQVVLTAQKRYTHPCFRDNMLTIEQYNQSLSENQYRSEYLSRFH</sequence>
<dbReference type="PROSITE" id="PS50105">
    <property type="entry name" value="SAM_DOMAIN"/>
    <property type="match status" value="1"/>
</dbReference>
<dbReference type="Gene3D" id="1.10.150.50">
    <property type="entry name" value="Transcription Factor, Ets-1"/>
    <property type="match status" value="1"/>
</dbReference>
<dbReference type="InterPro" id="IPR013761">
    <property type="entry name" value="SAM/pointed_sf"/>
</dbReference>
<name>A0ABV2ALI7_9EUKA</name>
<reference evidence="2 3" key="1">
    <citation type="journal article" date="2024" name="BMC Biol.">
        <title>Comparative genomics of Ascetosporea gives new insight into the evolutionary basis for animal parasitism in Rhizaria.</title>
        <authorList>
            <person name="Hiltunen Thoren M."/>
            <person name="Onut-Brannstrom I."/>
            <person name="Alfjorden A."/>
            <person name="Peckova H."/>
            <person name="Swords F."/>
            <person name="Hooper C."/>
            <person name="Holzer A.S."/>
            <person name="Bass D."/>
            <person name="Burki F."/>
        </authorList>
    </citation>
    <scope>NUCLEOTIDE SEQUENCE [LARGE SCALE GENOMIC DNA]</scope>
    <source>
        <strain evidence="2">20-A016</strain>
    </source>
</reference>